<dbReference type="SMART" id="SM01008">
    <property type="entry name" value="Ald_Xan_dh_C"/>
    <property type="match status" value="1"/>
</dbReference>
<evidence type="ECO:0000256" key="1">
    <source>
        <dbReference type="SAM" id="SignalP"/>
    </source>
</evidence>
<dbReference type="SUPFAM" id="SSF56003">
    <property type="entry name" value="Molybdenum cofactor-binding domain"/>
    <property type="match status" value="2"/>
</dbReference>
<dbReference type="Pfam" id="PF20256">
    <property type="entry name" value="MoCoBD_2"/>
    <property type="match status" value="2"/>
</dbReference>
<dbReference type="PIRSF" id="PIRSF036389">
    <property type="entry name" value="IOR_B"/>
    <property type="match status" value="1"/>
</dbReference>
<dbReference type="Proteomes" id="UP001305521">
    <property type="component" value="Chromosome"/>
</dbReference>
<gene>
    <name evidence="3" type="ORF">R9Z33_10830</name>
</gene>
<keyword evidence="1" id="KW-0732">Signal</keyword>
<dbReference type="PANTHER" id="PTHR47495:SF2">
    <property type="entry name" value="ALDEHYDE DEHYDROGENASE"/>
    <property type="match status" value="1"/>
</dbReference>
<sequence length="716" mass="76269">MLDRRALLQSALLVPLMADAALAQAPAAPPPPTIAGTGGNGTLSGFLRIATDGRVTLFTTTSELGQGTHTAHAQIIADELGCALEAVTVTVGQPEPALRLAGVNEMYTGASFGIRQWAPRLRRGAAAARTVLVQAAAQRLGVPADSLSVAEGRVLHAASNRALTFGELAEAAARLPLPEMPAMKPASERRVSGSNAPRADIPAKTRGAATYGVDVRLPGMLFAVARLPEVFGAELDSFDPAPALAIPGVVQVVPIPRGLAVAATTTWAAMRGAEALVVRWKATPHDNLDSAGVSARLRAALEQPQAQRPRNDGDWEAVRAAAARVVSATYEVPYLAHAPMETENATVRITGDRAEIWAPTQHQDWCVRDVAAALNIPPANVTMHTTYAGGGFGRRLHVEVVAQAAHAARALGRPVQLIWSRADEFAQGYYRPAFAAKMEAALDASGRVTGFNIRGAGGSVMYDYRPWLFRNPNFMDPFALQSVTDTRYRFGQAFRAEYARVDLPPKVWLWRSVGSSQYGFFVESFLDEVAAAANKDPLTLRRELLAHDARALAVLNLAAEKGGWGTPLPPGRHRGIAYMEAYGSLCAEVAEISITRGELTVHKVTVAYDCGDVINPDTVAAQMQGSVVWALSAMKHEAVTLKQGRAEQRNFDSYRIARISEAPVVETHIIRSGQPLGGVGEPGVPPLAPAVCNAIFAATGKRVRQLPLAGQDLTRA</sequence>
<proteinExistence type="predicted"/>
<evidence type="ECO:0000313" key="3">
    <source>
        <dbReference type="EMBL" id="WPB87355.1"/>
    </source>
</evidence>
<feature type="signal peptide" evidence="1">
    <location>
        <begin position="1"/>
        <end position="20"/>
    </location>
</feature>
<dbReference type="InterPro" id="IPR000674">
    <property type="entry name" value="Ald_Oxase/Xan_DH_a/b"/>
</dbReference>
<dbReference type="InterPro" id="IPR008274">
    <property type="entry name" value="AldOxase/xan_DH_MoCoBD1"/>
</dbReference>
<reference evidence="3 4" key="1">
    <citation type="submission" date="2023-11" db="EMBL/GenBank/DDBJ databases">
        <title>Arctic aerobic anoxygenic photoheterotroph Sediminicoccus rosea KRV36 adapts its photosynthesis to long days of polar summer.</title>
        <authorList>
            <person name="Tomasch J."/>
            <person name="Kopejtka K."/>
            <person name="Bily T."/>
            <person name="Gardiner A.T."/>
            <person name="Gardian Z."/>
            <person name="Shivaramu S."/>
            <person name="Koblizek M."/>
            <person name="Engelhardt F."/>
            <person name="Kaftan D."/>
        </authorList>
    </citation>
    <scope>NUCLEOTIDE SEQUENCE [LARGE SCALE GENOMIC DNA]</scope>
    <source>
        <strain evidence="3 4">R-30</strain>
    </source>
</reference>
<dbReference type="Gene3D" id="3.30.365.10">
    <property type="entry name" value="Aldehyde oxidase/xanthine dehydrogenase, molybdopterin binding domain"/>
    <property type="match status" value="4"/>
</dbReference>
<protein>
    <submittedName>
        <fullName evidence="3">Molybdopterin cofactor-binding domain-containing protein</fullName>
    </submittedName>
</protein>
<evidence type="ECO:0000259" key="2">
    <source>
        <dbReference type="SMART" id="SM01008"/>
    </source>
</evidence>
<dbReference type="InterPro" id="IPR012368">
    <property type="entry name" value="OxRdtase_Mopterin-bd_su_IorB"/>
</dbReference>
<dbReference type="InterPro" id="IPR036856">
    <property type="entry name" value="Ald_Oxase/Xan_DH_a/b_sf"/>
</dbReference>
<evidence type="ECO:0000313" key="4">
    <source>
        <dbReference type="Proteomes" id="UP001305521"/>
    </source>
</evidence>
<name>A0ABZ0PQH3_9PROT</name>
<dbReference type="EMBL" id="CP137852">
    <property type="protein sequence ID" value="WPB87355.1"/>
    <property type="molecule type" value="Genomic_DNA"/>
</dbReference>
<dbReference type="InterPro" id="IPR046867">
    <property type="entry name" value="AldOxase/xan_DH_MoCoBD2"/>
</dbReference>
<keyword evidence="4" id="KW-1185">Reference proteome</keyword>
<dbReference type="RefSeq" id="WP_318651308.1">
    <property type="nucleotide sequence ID" value="NZ_CP137852.1"/>
</dbReference>
<accession>A0ABZ0PQH3</accession>
<dbReference type="Pfam" id="PF02738">
    <property type="entry name" value="MoCoBD_1"/>
    <property type="match status" value="1"/>
</dbReference>
<dbReference type="InterPro" id="IPR037165">
    <property type="entry name" value="AldOxase/xan_DH_Mopterin-bd_sf"/>
</dbReference>
<dbReference type="Gene3D" id="3.90.1170.50">
    <property type="entry name" value="Aldehyde oxidase/xanthine dehydrogenase, a/b hammerhead"/>
    <property type="match status" value="1"/>
</dbReference>
<dbReference type="InterPro" id="IPR052516">
    <property type="entry name" value="N-heterocyclic_Hydroxylase"/>
</dbReference>
<feature type="chain" id="PRO_5046056011" evidence="1">
    <location>
        <begin position="21"/>
        <end position="716"/>
    </location>
</feature>
<dbReference type="PANTHER" id="PTHR47495">
    <property type="entry name" value="ALDEHYDE DEHYDROGENASE"/>
    <property type="match status" value="1"/>
</dbReference>
<dbReference type="SUPFAM" id="SSF54665">
    <property type="entry name" value="CO dehydrogenase molybdoprotein N-domain-like"/>
    <property type="match status" value="1"/>
</dbReference>
<feature type="domain" description="Aldehyde oxidase/xanthine dehydrogenase a/b hammerhead" evidence="2">
    <location>
        <begin position="206"/>
        <end position="284"/>
    </location>
</feature>
<organism evidence="3 4">
    <name type="scientific">Sediminicoccus rosea</name>
    <dbReference type="NCBI Taxonomy" id="1225128"/>
    <lineage>
        <taxon>Bacteria</taxon>
        <taxon>Pseudomonadati</taxon>
        <taxon>Pseudomonadota</taxon>
        <taxon>Alphaproteobacteria</taxon>
        <taxon>Acetobacterales</taxon>
        <taxon>Roseomonadaceae</taxon>
        <taxon>Sediminicoccus</taxon>
    </lineage>
</organism>